<comment type="caution">
    <text evidence="2">The sequence shown here is derived from an EMBL/GenBank/DDBJ whole genome shotgun (WGS) entry which is preliminary data.</text>
</comment>
<keyword evidence="1" id="KW-0812">Transmembrane</keyword>
<evidence type="ECO:0000313" key="2">
    <source>
        <dbReference type="EMBL" id="CAE1249872.1"/>
    </source>
</evidence>
<name>A0A812C314_ACAPH</name>
<gene>
    <name evidence="2" type="ORF">SPHA_26849</name>
</gene>
<sequence length="201" mass="23256">MLLTLIPFFSIGRLFLFNLAAFSSFVYILFHFTPTYKTFSSSSSFIFTSLCISPSYFLIYLLPLLFFVLIYLPLFCLSPSSSYLTSKSFSSSSSFIFTSLCISPSSFLIYLLPLLLSFFLPNFQIFFFFLFILSNEANTIHFCLCPSLTFFPSLFLFSFFFSSFSFFSFLIFLTRLCFSLISLSHSSFSSDPFFLLYFSYS</sequence>
<evidence type="ECO:0000256" key="1">
    <source>
        <dbReference type="SAM" id="Phobius"/>
    </source>
</evidence>
<dbReference type="EMBL" id="CAHIKZ030001026">
    <property type="protein sequence ID" value="CAE1249872.1"/>
    <property type="molecule type" value="Genomic_DNA"/>
</dbReference>
<feature type="transmembrane region" description="Helical" evidence="1">
    <location>
        <begin position="107"/>
        <end position="134"/>
    </location>
</feature>
<keyword evidence="1" id="KW-1133">Transmembrane helix</keyword>
<organism evidence="2 3">
    <name type="scientific">Acanthosepion pharaonis</name>
    <name type="common">Pharaoh cuttlefish</name>
    <name type="synonym">Sepia pharaonis</name>
    <dbReference type="NCBI Taxonomy" id="158019"/>
    <lineage>
        <taxon>Eukaryota</taxon>
        <taxon>Metazoa</taxon>
        <taxon>Spiralia</taxon>
        <taxon>Lophotrochozoa</taxon>
        <taxon>Mollusca</taxon>
        <taxon>Cephalopoda</taxon>
        <taxon>Coleoidea</taxon>
        <taxon>Decapodiformes</taxon>
        <taxon>Sepiida</taxon>
        <taxon>Sepiina</taxon>
        <taxon>Sepiidae</taxon>
        <taxon>Acanthosepion</taxon>
    </lineage>
</organism>
<feature type="transmembrane region" description="Helical" evidence="1">
    <location>
        <begin position="6"/>
        <end position="30"/>
    </location>
</feature>
<proteinExistence type="predicted"/>
<dbReference type="Proteomes" id="UP000597762">
    <property type="component" value="Unassembled WGS sequence"/>
</dbReference>
<keyword evidence="1" id="KW-0472">Membrane</keyword>
<keyword evidence="3" id="KW-1185">Reference proteome</keyword>
<reference evidence="2" key="1">
    <citation type="submission" date="2021-01" db="EMBL/GenBank/DDBJ databases">
        <authorList>
            <person name="Li R."/>
            <person name="Bekaert M."/>
        </authorList>
    </citation>
    <scope>NUCLEOTIDE SEQUENCE</scope>
    <source>
        <strain evidence="2">Farmed</strain>
    </source>
</reference>
<dbReference type="AlphaFoldDB" id="A0A812C314"/>
<feature type="transmembrane region" description="Helical" evidence="1">
    <location>
        <begin position="154"/>
        <end position="178"/>
    </location>
</feature>
<accession>A0A812C314</accession>
<evidence type="ECO:0000313" key="3">
    <source>
        <dbReference type="Proteomes" id="UP000597762"/>
    </source>
</evidence>
<protein>
    <submittedName>
        <fullName evidence="2">Uncharacterized protein</fullName>
    </submittedName>
</protein>